<feature type="transmembrane region" description="Helical" evidence="6">
    <location>
        <begin position="36"/>
        <end position="55"/>
    </location>
</feature>
<dbReference type="Proteomes" id="UP000198611">
    <property type="component" value="Unassembled WGS sequence"/>
</dbReference>
<dbReference type="SUPFAM" id="SSF56024">
    <property type="entry name" value="Phospholipase D/nuclease"/>
    <property type="match status" value="2"/>
</dbReference>
<evidence type="ECO:0000256" key="2">
    <source>
        <dbReference type="ARBA" id="ARBA00022475"/>
    </source>
</evidence>
<dbReference type="InterPro" id="IPR025202">
    <property type="entry name" value="PLD-like_dom"/>
</dbReference>
<dbReference type="Pfam" id="PF13396">
    <property type="entry name" value="PLDc_N"/>
    <property type="match status" value="1"/>
</dbReference>
<dbReference type="CDD" id="cd09163">
    <property type="entry name" value="PLDc_CLS_unchar2_2"/>
    <property type="match status" value="1"/>
</dbReference>
<comment type="subcellular location">
    <subcellularLocation>
        <location evidence="1">Cell membrane</location>
        <topology evidence="1">Multi-pass membrane protein</topology>
    </subcellularLocation>
</comment>
<dbReference type="RefSeq" id="WP_240307988.1">
    <property type="nucleotide sequence ID" value="NZ_FOMJ01000001.1"/>
</dbReference>
<evidence type="ECO:0000256" key="1">
    <source>
        <dbReference type="ARBA" id="ARBA00004651"/>
    </source>
</evidence>
<dbReference type="STRING" id="1123397.SAMN05660831_00655"/>
<dbReference type="EMBL" id="FOMJ01000001">
    <property type="protein sequence ID" value="SFD05939.1"/>
    <property type="molecule type" value="Genomic_DNA"/>
</dbReference>
<name>A0A1I1P7Z2_9GAMM</name>
<evidence type="ECO:0000256" key="4">
    <source>
        <dbReference type="ARBA" id="ARBA00022989"/>
    </source>
</evidence>
<evidence type="ECO:0000256" key="6">
    <source>
        <dbReference type="SAM" id="Phobius"/>
    </source>
</evidence>
<dbReference type="GO" id="GO:0008808">
    <property type="term" value="F:cardiolipin synthase activity"/>
    <property type="evidence" value="ECO:0007669"/>
    <property type="project" value="TreeGrafter"/>
</dbReference>
<feature type="domain" description="PLD phosphodiesterase" evidence="7">
    <location>
        <begin position="204"/>
        <end position="231"/>
    </location>
</feature>
<protein>
    <submittedName>
        <fullName evidence="8">Cardiolipin synthase</fullName>
    </submittedName>
</protein>
<dbReference type="InterPro" id="IPR027379">
    <property type="entry name" value="CLS_N"/>
</dbReference>
<dbReference type="Gene3D" id="3.30.870.10">
    <property type="entry name" value="Endonuclease Chain A"/>
    <property type="match status" value="2"/>
</dbReference>
<sequence>MTQILQTLLGLLVLAATLAAARHALFFKRQPRSAQAWLLFILLLPPIGALFYYLLGVNRVRTRARRLKGAEPVEAVSQPPPADLRYGQLECLGRALSGQPLVSGNRVTVLHDGEAAFPAMLAAIEEARETIWLSSYIFDPDRVGEAFVEALARAVDRGVRVRVLVDGVGELYALPRRVTPRLRAAGVPAARFLPPRWLPPVSWMNLRNHRKVLTVDDRVAFTGGMNISVRHCTGDAARHRATDVHFRLEGPVAAQLAEVVAEDWQFVTGEESPPPEPSEPVGEADCRVLVDGPNEDLDRLKLLLVGAVATAKRRVAIMTPYFLPPRELIAALQAAALRGLEVDLLLPAQNNLPYVHWATRNMLWEVLQWGVRVHYQPPPFAHGKLFLVDGEYAVVGSANLDPRSLRLNFELVVETWDRETVSGLQAHFDGLLAQSRSVDLAEVDGRPWYERLRDASAWVFSPYL</sequence>
<dbReference type="SMART" id="SM00155">
    <property type="entry name" value="PLDc"/>
    <property type="match status" value="2"/>
</dbReference>
<reference evidence="8 9" key="1">
    <citation type="submission" date="2016-10" db="EMBL/GenBank/DDBJ databases">
        <authorList>
            <person name="de Groot N.N."/>
        </authorList>
    </citation>
    <scope>NUCLEOTIDE SEQUENCE [LARGE SCALE GENOMIC DNA]</scope>
    <source>
        <strain evidence="8 9">HL3</strain>
    </source>
</reference>
<evidence type="ECO:0000313" key="8">
    <source>
        <dbReference type="EMBL" id="SFD05939.1"/>
    </source>
</evidence>
<dbReference type="PROSITE" id="PS50035">
    <property type="entry name" value="PLD"/>
    <property type="match status" value="2"/>
</dbReference>
<keyword evidence="5 6" id="KW-0472">Membrane</keyword>
<dbReference type="AlphaFoldDB" id="A0A1I1P7Z2"/>
<feature type="domain" description="PLD phosphodiesterase" evidence="7">
    <location>
        <begin position="382"/>
        <end position="404"/>
    </location>
</feature>
<evidence type="ECO:0000256" key="5">
    <source>
        <dbReference type="ARBA" id="ARBA00023136"/>
    </source>
</evidence>
<evidence type="ECO:0000259" key="7">
    <source>
        <dbReference type="PROSITE" id="PS50035"/>
    </source>
</evidence>
<keyword evidence="3 6" id="KW-0812">Transmembrane</keyword>
<dbReference type="PANTHER" id="PTHR21248:SF22">
    <property type="entry name" value="PHOSPHOLIPASE D"/>
    <property type="match status" value="1"/>
</dbReference>
<proteinExistence type="predicted"/>
<dbReference type="Pfam" id="PF13091">
    <property type="entry name" value="PLDc_2"/>
    <property type="match status" value="2"/>
</dbReference>
<keyword evidence="4 6" id="KW-1133">Transmembrane helix</keyword>
<evidence type="ECO:0000313" key="9">
    <source>
        <dbReference type="Proteomes" id="UP000198611"/>
    </source>
</evidence>
<dbReference type="InterPro" id="IPR001736">
    <property type="entry name" value="PLipase_D/transphosphatidylase"/>
</dbReference>
<dbReference type="GO" id="GO:0032049">
    <property type="term" value="P:cardiolipin biosynthetic process"/>
    <property type="evidence" value="ECO:0007669"/>
    <property type="project" value="UniProtKB-ARBA"/>
</dbReference>
<evidence type="ECO:0000256" key="3">
    <source>
        <dbReference type="ARBA" id="ARBA00022692"/>
    </source>
</evidence>
<keyword evidence="2" id="KW-1003">Cell membrane</keyword>
<organism evidence="8 9">
    <name type="scientific">Thiohalospira halophila DSM 15071</name>
    <dbReference type="NCBI Taxonomy" id="1123397"/>
    <lineage>
        <taxon>Bacteria</taxon>
        <taxon>Pseudomonadati</taxon>
        <taxon>Pseudomonadota</taxon>
        <taxon>Gammaproteobacteria</taxon>
        <taxon>Thiohalospirales</taxon>
        <taxon>Thiohalospiraceae</taxon>
        <taxon>Thiohalospira</taxon>
    </lineage>
</organism>
<gene>
    <name evidence="8" type="ORF">SAMN05660831_00655</name>
</gene>
<dbReference type="GO" id="GO:0005886">
    <property type="term" value="C:plasma membrane"/>
    <property type="evidence" value="ECO:0007669"/>
    <property type="project" value="UniProtKB-SubCell"/>
</dbReference>
<keyword evidence="9" id="KW-1185">Reference proteome</keyword>
<accession>A0A1I1P7Z2</accession>
<dbReference type="CDD" id="cd09157">
    <property type="entry name" value="PLDc_CLS_unchar2_1"/>
    <property type="match status" value="1"/>
</dbReference>
<dbReference type="PANTHER" id="PTHR21248">
    <property type="entry name" value="CARDIOLIPIN SYNTHASE"/>
    <property type="match status" value="1"/>
</dbReference>